<reference evidence="2" key="1">
    <citation type="submission" date="2018-05" db="EMBL/GenBank/DDBJ databases">
        <authorList>
            <person name="Lanie J.A."/>
            <person name="Ng W.-L."/>
            <person name="Kazmierczak K.M."/>
            <person name="Andrzejewski T.M."/>
            <person name="Davidsen T.M."/>
            <person name="Wayne K.J."/>
            <person name="Tettelin H."/>
            <person name="Glass J.I."/>
            <person name="Rusch D."/>
            <person name="Podicherti R."/>
            <person name="Tsui H.-C.T."/>
            <person name="Winkler M.E."/>
        </authorList>
    </citation>
    <scope>NUCLEOTIDE SEQUENCE</scope>
</reference>
<sequence>MYKPLPDSIVIKESTIHGYGLFAKAPIKKGTHLGVSHVYAPGFEGSYIRTPVGGFINHSDEPNCHKIESPEESMLTYYSLVTSR</sequence>
<proteinExistence type="predicted"/>
<protein>
    <recommendedName>
        <fullName evidence="1">SET domain-containing protein</fullName>
    </recommendedName>
</protein>
<gene>
    <name evidence="2" type="ORF">METZ01_LOCUS444536</name>
</gene>
<dbReference type="InterPro" id="IPR046341">
    <property type="entry name" value="SET_dom_sf"/>
</dbReference>
<evidence type="ECO:0000259" key="1">
    <source>
        <dbReference type="PROSITE" id="PS50280"/>
    </source>
</evidence>
<dbReference type="InterPro" id="IPR001214">
    <property type="entry name" value="SET_dom"/>
</dbReference>
<dbReference type="Gene3D" id="2.170.270.10">
    <property type="entry name" value="SET domain"/>
    <property type="match status" value="1"/>
</dbReference>
<accession>A0A382Z857</accession>
<organism evidence="2">
    <name type="scientific">marine metagenome</name>
    <dbReference type="NCBI Taxonomy" id="408172"/>
    <lineage>
        <taxon>unclassified sequences</taxon>
        <taxon>metagenomes</taxon>
        <taxon>ecological metagenomes</taxon>
    </lineage>
</organism>
<dbReference type="SUPFAM" id="SSF82199">
    <property type="entry name" value="SET domain"/>
    <property type="match status" value="1"/>
</dbReference>
<feature type="domain" description="SET" evidence="1">
    <location>
        <begin position="7"/>
        <end position="84"/>
    </location>
</feature>
<evidence type="ECO:0000313" key="2">
    <source>
        <dbReference type="EMBL" id="SVD91682.1"/>
    </source>
</evidence>
<dbReference type="CDD" id="cd08161">
    <property type="entry name" value="SET"/>
    <property type="match status" value="1"/>
</dbReference>
<name>A0A382Z857_9ZZZZ</name>
<dbReference type="PROSITE" id="PS50280">
    <property type="entry name" value="SET"/>
    <property type="match status" value="1"/>
</dbReference>
<feature type="non-terminal residue" evidence="2">
    <location>
        <position position="84"/>
    </location>
</feature>
<dbReference type="EMBL" id="UINC01181802">
    <property type="protein sequence ID" value="SVD91682.1"/>
    <property type="molecule type" value="Genomic_DNA"/>
</dbReference>
<dbReference type="AlphaFoldDB" id="A0A382Z857"/>